<accession>A0A5C8ZHT8</accession>
<evidence type="ECO:0000256" key="2">
    <source>
        <dbReference type="ARBA" id="ARBA00008193"/>
    </source>
</evidence>
<feature type="transmembrane region" description="Helical" evidence="7">
    <location>
        <begin position="155"/>
        <end position="173"/>
    </location>
</feature>
<reference evidence="9 10" key="1">
    <citation type="submission" date="2019-07" db="EMBL/GenBank/DDBJ databases">
        <title>Quadrisphaera sp. strain DD2A genome sequencing and assembly.</title>
        <authorList>
            <person name="Kim I."/>
        </authorList>
    </citation>
    <scope>NUCLEOTIDE SEQUENCE [LARGE SCALE GENOMIC DNA]</scope>
    <source>
        <strain evidence="9 10">DD2A</strain>
    </source>
</reference>
<dbReference type="AlphaFoldDB" id="A0A5C8ZHT8"/>
<dbReference type="OrthoDB" id="9791874at2"/>
<gene>
    <name evidence="9" type="ORF">FMM08_08210</name>
</gene>
<evidence type="ECO:0000256" key="5">
    <source>
        <dbReference type="ARBA" id="ARBA00022989"/>
    </source>
</evidence>
<dbReference type="Pfam" id="PF03458">
    <property type="entry name" value="Gly_transporter"/>
    <property type="match status" value="2"/>
</dbReference>
<keyword evidence="10" id="KW-1185">Reference proteome</keyword>
<organism evidence="9 10">
    <name type="scientific">Quadrisphaera setariae</name>
    <dbReference type="NCBI Taxonomy" id="2593304"/>
    <lineage>
        <taxon>Bacteria</taxon>
        <taxon>Bacillati</taxon>
        <taxon>Actinomycetota</taxon>
        <taxon>Actinomycetes</taxon>
        <taxon>Kineosporiales</taxon>
        <taxon>Kineosporiaceae</taxon>
        <taxon>Quadrisphaera</taxon>
    </lineage>
</organism>
<sequence length="223" mass="22319">MPGSTLLLVLDLIGVLAFAVDGALTASRTARLDVVGVVTLGVITALGGGIMRDLLIGRVPPATFSDWRYLAVAATGGVLVCLFGHRMGRRRVARSLTVLDAAGLSLFAVTGTGTALAAGLGPVQSVLLGGLTAIGGGTLRDLLTGRTPQVLSSGLYAVPALLAATVVVLSAQVTHTDVVGVGSVWALVAAGLCFGLRMVGVVRRIDLPGPRQPPLPGGGSSPG</sequence>
<keyword evidence="3" id="KW-1003">Cell membrane</keyword>
<feature type="transmembrane region" description="Helical" evidence="7">
    <location>
        <begin position="67"/>
        <end position="84"/>
    </location>
</feature>
<evidence type="ECO:0000256" key="3">
    <source>
        <dbReference type="ARBA" id="ARBA00022475"/>
    </source>
</evidence>
<feature type="domain" description="Glycine transporter" evidence="8">
    <location>
        <begin position="98"/>
        <end position="170"/>
    </location>
</feature>
<name>A0A5C8ZHT8_9ACTN</name>
<feature type="transmembrane region" description="Helical" evidence="7">
    <location>
        <begin position="96"/>
        <end position="120"/>
    </location>
</feature>
<dbReference type="GO" id="GO:0005886">
    <property type="term" value="C:plasma membrane"/>
    <property type="evidence" value="ECO:0007669"/>
    <property type="project" value="UniProtKB-SubCell"/>
</dbReference>
<dbReference type="Proteomes" id="UP000321234">
    <property type="component" value="Unassembled WGS sequence"/>
</dbReference>
<comment type="similarity">
    <text evidence="2">Belongs to the UPF0126 family.</text>
</comment>
<evidence type="ECO:0000256" key="4">
    <source>
        <dbReference type="ARBA" id="ARBA00022692"/>
    </source>
</evidence>
<evidence type="ECO:0000256" key="7">
    <source>
        <dbReference type="SAM" id="Phobius"/>
    </source>
</evidence>
<evidence type="ECO:0000313" key="10">
    <source>
        <dbReference type="Proteomes" id="UP000321234"/>
    </source>
</evidence>
<feature type="transmembrane region" description="Helical" evidence="7">
    <location>
        <begin position="6"/>
        <end position="27"/>
    </location>
</feature>
<feature type="transmembrane region" description="Helical" evidence="7">
    <location>
        <begin position="179"/>
        <end position="202"/>
    </location>
</feature>
<dbReference type="PANTHER" id="PTHR30506:SF3">
    <property type="entry name" value="UPF0126 INNER MEMBRANE PROTEIN YADS-RELATED"/>
    <property type="match status" value="1"/>
</dbReference>
<evidence type="ECO:0000256" key="6">
    <source>
        <dbReference type="ARBA" id="ARBA00023136"/>
    </source>
</evidence>
<dbReference type="InterPro" id="IPR005115">
    <property type="entry name" value="Gly_transporter"/>
</dbReference>
<comment type="subcellular location">
    <subcellularLocation>
        <location evidence="1">Cell membrane</location>
        <topology evidence="1">Multi-pass membrane protein</topology>
    </subcellularLocation>
</comment>
<feature type="domain" description="Glycine transporter" evidence="8">
    <location>
        <begin position="9"/>
        <end position="83"/>
    </location>
</feature>
<keyword evidence="5 7" id="KW-1133">Transmembrane helix</keyword>
<dbReference type="PANTHER" id="PTHR30506">
    <property type="entry name" value="INNER MEMBRANE PROTEIN"/>
    <property type="match status" value="1"/>
</dbReference>
<evidence type="ECO:0000313" key="9">
    <source>
        <dbReference type="EMBL" id="TXR56719.1"/>
    </source>
</evidence>
<keyword evidence="6 7" id="KW-0472">Membrane</keyword>
<feature type="transmembrane region" description="Helical" evidence="7">
    <location>
        <begin position="34"/>
        <end position="55"/>
    </location>
</feature>
<evidence type="ECO:0000256" key="1">
    <source>
        <dbReference type="ARBA" id="ARBA00004651"/>
    </source>
</evidence>
<dbReference type="RefSeq" id="WP_147925848.1">
    <property type="nucleotide sequence ID" value="NZ_VKAC01000004.1"/>
</dbReference>
<evidence type="ECO:0000259" key="8">
    <source>
        <dbReference type="Pfam" id="PF03458"/>
    </source>
</evidence>
<keyword evidence="4 7" id="KW-0812">Transmembrane</keyword>
<dbReference type="EMBL" id="VKAC01000004">
    <property type="protein sequence ID" value="TXR56719.1"/>
    <property type="molecule type" value="Genomic_DNA"/>
</dbReference>
<proteinExistence type="inferred from homology"/>
<comment type="caution">
    <text evidence="9">The sequence shown here is derived from an EMBL/GenBank/DDBJ whole genome shotgun (WGS) entry which is preliminary data.</text>
</comment>
<protein>
    <submittedName>
        <fullName evidence="9">Trimeric intracellular cation channel family protein</fullName>
    </submittedName>
</protein>